<sequence length="63" mass="7031">MRTTYDETDDILMLHLADKPITKEVSQDWNTHISYAADGTIVEVVILEASKQGAWPLLKSEAA</sequence>
<dbReference type="EMBL" id="JAKVPY010000011">
    <property type="protein sequence ID" value="MCH4563656.1"/>
    <property type="molecule type" value="Genomic_DNA"/>
</dbReference>
<evidence type="ECO:0000313" key="1">
    <source>
        <dbReference type="EMBL" id="MCH4563656.1"/>
    </source>
</evidence>
<keyword evidence="2" id="KW-1185">Reference proteome</keyword>
<organism evidence="1 2">
    <name type="scientific">Halomonas flagellata</name>
    <dbReference type="NCBI Taxonomy" id="2920385"/>
    <lineage>
        <taxon>Bacteria</taxon>
        <taxon>Pseudomonadati</taxon>
        <taxon>Pseudomonadota</taxon>
        <taxon>Gammaproteobacteria</taxon>
        <taxon>Oceanospirillales</taxon>
        <taxon>Halomonadaceae</taxon>
        <taxon>Halomonas</taxon>
    </lineage>
</organism>
<name>A0ABS9RV12_9GAMM</name>
<dbReference type="Pfam" id="PF10049">
    <property type="entry name" value="DUF2283"/>
    <property type="match status" value="1"/>
</dbReference>
<comment type="caution">
    <text evidence="1">The sequence shown here is derived from an EMBL/GenBank/DDBJ whole genome shotgun (WGS) entry which is preliminary data.</text>
</comment>
<proteinExistence type="predicted"/>
<reference evidence="1 2" key="1">
    <citation type="submission" date="2022-02" db="EMBL/GenBank/DDBJ databases">
        <title>Halomonas fukangensis sp. nov., a halophilic bacterium isolated from a bulk soil of Kalidium foliatum at Fukang.</title>
        <authorList>
            <person name="Huang Y."/>
        </authorList>
    </citation>
    <scope>NUCLEOTIDE SEQUENCE [LARGE SCALE GENOMIC DNA]</scope>
    <source>
        <strain evidence="1 2">EGI 63088</strain>
    </source>
</reference>
<dbReference type="Proteomes" id="UP001202117">
    <property type="component" value="Unassembled WGS sequence"/>
</dbReference>
<dbReference type="InterPro" id="IPR019270">
    <property type="entry name" value="DUF2283"/>
</dbReference>
<protein>
    <submittedName>
        <fullName evidence="1">DUF2283 domain-containing protein</fullName>
    </submittedName>
</protein>
<accession>A0ABS9RV12</accession>
<dbReference type="RefSeq" id="WP_240568313.1">
    <property type="nucleotide sequence ID" value="NZ_JAKVPY010000011.1"/>
</dbReference>
<gene>
    <name evidence="1" type="ORF">MKP05_10995</name>
</gene>
<evidence type="ECO:0000313" key="2">
    <source>
        <dbReference type="Proteomes" id="UP001202117"/>
    </source>
</evidence>